<comment type="caution">
    <text evidence="1">The sequence shown here is derived from an EMBL/GenBank/DDBJ whole genome shotgun (WGS) entry which is preliminary data.</text>
</comment>
<gene>
    <name evidence="1" type="ORF">KDK_53230</name>
</gene>
<dbReference type="RefSeq" id="WP_161977669.1">
    <property type="nucleotide sequence ID" value="NZ_BIFS01000001.1"/>
</dbReference>
<name>A0A402AR21_9CHLR</name>
<evidence type="ECO:0000313" key="1">
    <source>
        <dbReference type="EMBL" id="GCE21523.1"/>
    </source>
</evidence>
<reference evidence="2" key="1">
    <citation type="submission" date="2018-12" db="EMBL/GenBank/DDBJ databases">
        <title>Tengunoibacter tsumagoiensis gen. nov., sp. nov., Dictyobacter kobayashii sp. nov., D. alpinus sp. nov., and D. joshuensis sp. nov. and description of Dictyobacteraceae fam. nov. within the order Ktedonobacterales isolated from Tengu-no-mugimeshi.</title>
        <authorList>
            <person name="Wang C.M."/>
            <person name="Zheng Y."/>
            <person name="Sakai Y."/>
            <person name="Toyoda A."/>
            <person name="Minakuchi Y."/>
            <person name="Abe K."/>
            <person name="Yokota A."/>
            <person name="Yabe S."/>
        </authorList>
    </citation>
    <scope>NUCLEOTIDE SEQUENCE [LARGE SCALE GENOMIC DNA]</scope>
    <source>
        <strain evidence="2">Uno11</strain>
    </source>
</reference>
<dbReference type="AlphaFoldDB" id="A0A402AR21"/>
<accession>A0A402AR21</accession>
<keyword evidence="2" id="KW-1185">Reference proteome</keyword>
<proteinExistence type="predicted"/>
<dbReference type="EMBL" id="BIFS01000001">
    <property type="protein sequence ID" value="GCE21523.1"/>
    <property type="molecule type" value="Genomic_DNA"/>
</dbReference>
<dbReference type="Proteomes" id="UP000287188">
    <property type="component" value="Unassembled WGS sequence"/>
</dbReference>
<protein>
    <submittedName>
        <fullName evidence="1">Uncharacterized protein</fullName>
    </submittedName>
</protein>
<sequence length="53" mass="5909">MATPDDNGPALEYCLHSPNNQPALKEIQHIQVAARPIFTPTPHLKDVHSLDEH</sequence>
<evidence type="ECO:0000313" key="2">
    <source>
        <dbReference type="Proteomes" id="UP000287188"/>
    </source>
</evidence>
<organism evidence="1 2">
    <name type="scientific">Dictyobacter kobayashii</name>
    <dbReference type="NCBI Taxonomy" id="2014872"/>
    <lineage>
        <taxon>Bacteria</taxon>
        <taxon>Bacillati</taxon>
        <taxon>Chloroflexota</taxon>
        <taxon>Ktedonobacteria</taxon>
        <taxon>Ktedonobacterales</taxon>
        <taxon>Dictyobacteraceae</taxon>
        <taxon>Dictyobacter</taxon>
    </lineage>
</organism>